<feature type="compositionally biased region" description="Basic and acidic residues" evidence="1">
    <location>
        <begin position="21"/>
        <end position="41"/>
    </location>
</feature>
<name>A0AAW0PY36_9GOBI</name>
<evidence type="ECO:0000313" key="3">
    <source>
        <dbReference type="Proteomes" id="UP001460270"/>
    </source>
</evidence>
<feature type="region of interest" description="Disordered" evidence="1">
    <location>
        <begin position="90"/>
        <end position="113"/>
    </location>
</feature>
<sequence length="152" mass="17540">MLKGEDGKAVACNIKAQRQQQQERERAAHEELRRREEAKQREELARLQQLEACRRRQEEELHRVEVEKERALELQRREKELREKLLCNLLKKSSGKKSPDTQEQAGQETSGADDLIMGVLSRVNGLKPEKSVVVQNVDVKKSREGAEITTKT</sequence>
<comment type="caution">
    <text evidence="2">The sequence shown here is derived from an EMBL/GenBank/DDBJ whole genome shotgun (WGS) entry which is preliminary data.</text>
</comment>
<organism evidence="2 3">
    <name type="scientific">Mugilogobius chulae</name>
    <name type="common">yellowstripe goby</name>
    <dbReference type="NCBI Taxonomy" id="88201"/>
    <lineage>
        <taxon>Eukaryota</taxon>
        <taxon>Metazoa</taxon>
        <taxon>Chordata</taxon>
        <taxon>Craniata</taxon>
        <taxon>Vertebrata</taxon>
        <taxon>Euteleostomi</taxon>
        <taxon>Actinopterygii</taxon>
        <taxon>Neopterygii</taxon>
        <taxon>Teleostei</taxon>
        <taxon>Neoteleostei</taxon>
        <taxon>Acanthomorphata</taxon>
        <taxon>Gobiaria</taxon>
        <taxon>Gobiiformes</taxon>
        <taxon>Gobioidei</taxon>
        <taxon>Gobiidae</taxon>
        <taxon>Gobionellinae</taxon>
        <taxon>Mugilogobius</taxon>
    </lineage>
</organism>
<dbReference type="AlphaFoldDB" id="A0AAW0PY36"/>
<reference evidence="3" key="1">
    <citation type="submission" date="2024-04" db="EMBL/GenBank/DDBJ databases">
        <title>Salinicola lusitanus LLJ914,a marine bacterium isolated from the Okinawa Trough.</title>
        <authorList>
            <person name="Li J."/>
        </authorList>
    </citation>
    <scope>NUCLEOTIDE SEQUENCE [LARGE SCALE GENOMIC DNA]</scope>
</reference>
<gene>
    <name evidence="2" type="ORF">WMY93_002945</name>
</gene>
<evidence type="ECO:0000313" key="2">
    <source>
        <dbReference type="EMBL" id="KAK7939619.1"/>
    </source>
</evidence>
<dbReference type="EMBL" id="JBBPFD010000002">
    <property type="protein sequence ID" value="KAK7939619.1"/>
    <property type="molecule type" value="Genomic_DNA"/>
</dbReference>
<feature type="compositionally biased region" description="Polar residues" evidence="1">
    <location>
        <begin position="101"/>
        <end position="110"/>
    </location>
</feature>
<proteinExistence type="predicted"/>
<feature type="region of interest" description="Disordered" evidence="1">
    <location>
        <begin position="1"/>
        <end position="41"/>
    </location>
</feature>
<protein>
    <submittedName>
        <fullName evidence="2">Uncharacterized protein</fullName>
    </submittedName>
</protein>
<dbReference type="Proteomes" id="UP001460270">
    <property type="component" value="Unassembled WGS sequence"/>
</dbReference>
<keyword evidence="3" id="KW-1185">Reference proteome</keyword>
<evidence type="ECO:0000256" key="1">
    <source>
        <dbReference type="SAM" id="MobiDB-lite"/>
    </source>
</evidence>
<accession>A0AAW0PY36</accession>